<evidence type="ECO:0000313" key="2">
    <source>
        <dbReference type="Proteomes" id="UP000031668"/>
    </source>
</evidence>
<organism evidence="1 2">
    <name type="scientific">Thelohanellus kitauei</name>
    <name type="common">Myxosporean</name>
    <dbReference type="NCBI Taxonomy" id="669202"/>
    <lineage>
        <taxon>Eukaryota</taxon>
        <taxon>Metazoa</taxon>
        <taxon>Cnidaria</taxon>
        <taxon>Myxozoa</taxon>
        <taxon>Myxosporea</taxon>
        <taxon>Bivalvulida</taxon>
        <taxon>Platysporina</taxon>
        <taxon>Myxobolidae</taxon>
        <taxon>Thelohanellus</taxon>
    </lineage>
</organism>
<dbReference type="Proteomes" id="UP000031668">
    <property type="component" value="Unassembled WGS sequence"/>
</dbReference>
<accession>A0A0C2I5G0</accession>
<gene>
    <name evidence="1" type="ORF">RF11_13454</name>
</gene>
<keyword evidence="2" id="KW-1185">Reference proteome</keyword>
<sequence>MKRGLKAVLGLIQIQPYVNRVVTMMRAYPNDYYKIECCLLFLSTIKADNYFQVDFNEILDLLPKIPTDAPLLIIERYCKYMKDIIYHLYDHTRLSGSQISFDPIYKWLARFPQSAIKILGYEGKVAVDKMKDIIPDLEVSVDLCSISTI</sequence>
<dbReference type="EMBL" id="JWZT01005648">
    <property type="protein sequence ID" value="KII60393.1"/>
    <property type="molecule type" value="Genomic_DNA"/>
</dbReference>
<evidence type="ECO:0000313" key="1">
    <source>
        <dbReference type="EMBL" id="KII60393.1"/>
    </source>
</evidence>
<comment type="caution">
    <text evidence="1">The sequence shown here is derived from an EMBL/GenBank/DDBJ whole genome shotgun (WGS) entry which is preliminary data.</text>
</comment>
<reference evidence="1 2" key="1">
    <citation type="journal article" date="2014" name="Genome Biol. Evol.">
        <title>The genome of the myxosporean Thelohanellus kitauei shows adaptations to nutrient acquisition within its fish host.</title>
        <authorList>
            <person name="Yang Y."/>
            <person name="Xiong J."/>
            <person name="Zhou Z."/>
            <person name="Huo F."/>
            <person name="Miao W."/>
            <person name="Ran C."/>
            <person name="Liu Y."/>
            <person name="Zhang J."/>
            <person name="Feng J."/>
            <person name="Wang M."/>
            <person name="Wang M."/>
            <person name="Wang L."/>
            <person name="Yao B."/>
        </authorList>
    </citation>
    <scope>NUCLEOTIDE SEQUENCE [LARGE SCALE GENOMIC DNA]</scope>
    <source>
        <strain evidence="1">Wuqing</strain>
    </source>
</reference>
<protein>
    <submittedName>
        <fullName evidence="1">Uncharacterized protein</fullName>
    </submittedName>
</protein>
<dbReference type="AlphaFoldDB" id="A0A0C2I5G0"/>
<proteinExistence type="predicted"/>
<name>A0A0C2I5G0_THEKT</name>